<dbReference type="GO" id="GO:0045944">
    <property type="term" value="P:positive regulation of transcription by RNA polymerase II"/>
    <property type="evidence" value="ECO:0007669"/>
    <property type="project" value="TreeGrafter"/>
</dbReference>
<dbReference type="GO" id="GO:0005634">
    <property type="term" value="C:nucleus"/>
    <property type="evidence" value="ECO:0007669"/>
    <property type="project" value="UniProtKB-SubCell"/>
</dbReference>
<dbReference type="Pfam" id="PF00320">
    <property type="entry name" value="GATA"/>
    <property type="match status" value="2"/>
</dbReference>
<dbReference type="EMBL" id="MCFD01000039">
    <property type="protein sequence ID" value="ORX65240.1"/>
    <property type="molecule type" value="Genomic_DNA"/>
</dbReference>
<keyword evidence="5" id="KW-0539">Nucleus</keyword>
<dbReference type="GO" id="GO:0000122">
    <property type="term" value="P:negative regulation of transcription by RNA polymerase II"/>
    <property type="evidence" value="ECO:0007669"/>
    <property type="project" value="TreeGrafter"/>
</dbReference>
<dbReference type="PANTHER" id="PTHR10071">
    <property type="entry name" value="TRANSCRIPTION FACTOR GATA FAMILY MEMBER"/>
    <property type="match status" value="1"/>
</dbReference>
<evidence type="ECO:0000313" key="9">
    <source>
        <dbReference type="EMBL" id="ORX65240.1"/>
    </source>
</evidence>
<keyword evidence="9" id="KW-0238">DNA-binding</keyword>
<dbReference type="InterPro" id="IPR000679">
    <property type="entry name" value="Znf_GATA"/>
</dbReference>
<evidence type="ECO:0000313" key="10">
    <source>
        <dbReference type="Proteomes" id="UP000193922"/>
    </source>
</evidence>
<dbReference type="FunFam" id="3.30.50.10:FF:000007">
    <property type="entry name" value="Nitrogen regulatory AreA, N-terminal"/>
    <property type="match status" value="1"/>
</dbReference>
<evidence type="ECO:0000256" key="6">
    <source>
        <dbReference type="PROSITE-ProRule" id="PRU00094"/>
    </source>
</evidence>
<dbReference type="Proteomes" id="UP000193922">
    <property type="component" value="Unassembled WGS sequence"/>
</dbReference>
<feature type="region of interest" description="Disordered" evidence="7">
    <location>
        <begin position="290"/>
        <end position="325"/>
    </location>
</feature>
<dbReference type="PROSITE" id="PS50114">
    <property type="entry name" value="GATA_ZN_FINGER_2"/>
    <property type="match status" value="2"/>
</dbReference>
<evidence type="ECO:0000256" key="1">
    <source>
        <dbReference type="ARBA" id="ARBA00004123"/>
    </source>
</evidence>
<evidence type="ECO:0000256" key="3">
    <source>
        <dbReference type="ARBA" id="ARBA00022771"/>
    </source>
</evidence>
<dbReference type="GO" id="GO:0008270">
    <property type="term" value="F:zinc ion binding"/>
    <property type="evidence" value="ECO:0007669"/>
    <property type="project" value="UniProtKB-KW"/>
</dbReference>
<dbReference type="CDD" id="cd00202">
    <property type="entry name" value="ZnF_GATA"/>
    <property type="match status" value="2"/>
</dbReference>
<evidence type="ECO:0000256" key="2">
    <source>
        <dbReference type="ARBA" id="ARBA00022723"/>
    </source>
</evidence>
<dbReference type="GeneID" id="63799828"/>
<evidence type="ECO:0000256" key="4">
    <source>
        <dbReference type="ARBA" id="ARBA00022833"/>
    </source>
</evidence>
<keyword evidence="2" id="KW-0479">Metal-binding</keyword>
<comment type="subcellular location">
    <subcellularLocation>
        <location evidence="1">Nucleus</location>
    </subcellularLocation>
</comment>
<feature type="region of interest" description="Disordered" evidence="7">
    <location>
        <begin position="340"/>
        <end position="360"/>
    </location>
</feature>
<keyword evidence="9" id="KW-0675">Receptor</keyword>
<dbReference type="PRINTS" id="PR00619">
    <property type="entry name" value="GATAZNFINGER"/>
</dbReference>
<proteinExistence type="predicted"/>
<keyword evidence="4" id="KW-0862">Zinc</keyword>
<dbReference type="OrthoDB" id="515401at2759"/>
<dbReference type="GO" id="GO:0000978">
    <property type="term" value="F:RNA polymerase II cis-regulatory region sequence-specific DNA binding"/>
    <property type="evidence" value="ECO:0007669"/>
    <property type="project" value="TreeGrafter"/>
</dbReference>
<reference evidence="9 10" key="1">
    <citation type="submission" date="2016-07" db="EMBL/GenBank/DDBJ databases">
        <title>Pervasive Adenine N6-methylation of Active Genes in Fungi.</title>
        <authorList>
            <consortium name="DOE Joint Genome Institute"/>
            <person name="Mondo S.J."/>
            <person name="Dannebaum R.O."/>
            <person name="Kuo R.C."/>
            <person name="Labutti K."/>
            <person name="Haridas S."/>
            <person name="Kuo A."/>
            <person name="Salamov A."/>
            <person name="Ahrendt S.R."/>
            <person name="Lipzen A."/>
            <person name="Sullivan W."/>
            <person name="Andreopoulos W.B."/>
            <person name="Clum A."/>
            <person name="Lindquist E."/>
            <person name="Daum C."/>
            <person name="Ramamoorthy G.K."/>
            <person name="Gryganskyi A."/>
            <person name="Culley D."/>
            <person name="Magnuson J.K."/>
            <person name="James T.Y."/>
            <person name="O'Malley M.A."/>
            <person name="Stajich J.E."/>
            <person name="Spatafora J.W."/>
            <person name="Visel A."/>
            <person name="Grigoriev I.V."/>
        </authorList>
    </citation>
    <scope>NUCLEOTIDE SEQUENCE [LARGE SCALE GENOMIC DNA]</scope>
    <source>
        <strain evidence="9 10">ATCC 12442</strain>
    </source>
</reference>
<gene>
    <name evidence="9" type="ORF">DL89DRAFT_119265</name>
</gene>
<dbReference type="InterPro" id="IPR013088">
    <property type="entry name" value="Znf_NHR/GATA"/>
</dbReference>
<dbReference type="PROSITE" id="PS00344">
    <property type="entry name" value="GATA_ZN_FINGER_1"/>
    <property type="match status" value="2"/>
</dbReference>
<dbReference type="STRING" id="61395.A0A1Y1VVD6"/>
<organism evidence="9 10">
    <name type="scientific">Linderina pennispora</name>
    <dbReference type="NCBI Taxonomy" id="61395"/>
    <lineage>
        <taxon>Eukaryota</taxon>
        <taxon>Fungi</taxon>
        <taxon>Fungi incertae sedis</taxon>
        <taxon>Zoopagomycota</taxon>
        <taxon>Kickxellomycotina</taxon>
        <taxon>Kickxellomycetes</taxon>
        <taxon>Kickxellales</taxon>
        <taxon>Kickxellaceae</taxon>
        <taxon>Linderina</taxon>
    </lineage>
</organism>
<dbReference type="GO" id="GO:0000981">
    <property type="term" value="F:DNA-binding transcription factor activity, RNA polymerase II-specific"/>
    <property type="evidence" value="ECO:0007669"/>
    <property type="project" value="TreeGrafter"/>
</dbReference>
<feature type="domain" description="GATA-type" evidence="8">
    <location>
        <begin position="62"/>
        <end position="120"/>
    </location>
</feature>
<feature type="domain" description="GATA-type" evidence="8">
    <location>
        <begin position="198"/>
        <end position="245"/>
    </location>
</feature>
<dbReference type="AlphaFoldDB" id="A0A1Y1VVD6"/>
<keyword evidence="10" id="KW-1185">Reference proteome</keyword>
<sequence length="374" mass="39751">MSFSISSLLISTQPEQQLERQQTGGVAATVPVAATAPLASTAPLPAVRTIKPTSTPRVARQPAGPISCMNCKTTTTPLWRRDPTTGAHLCNRCGLYLKAYNTMHPLKKTIKKRSSPPANRDGSSCSGSCCSPSQSSSTETESAGTCPGNGQCDGTGGSSSCAGCPAYNQKQLSQDGHAVKRKRVSPKQQMQQGLTPTCYNCGVDYTPLWRRDPDGNVICNACGLYYKLHNKIRPVTMKRAVIKRRNRTTPQHSRIERSPSIDSDATVCESPTLCGLESLAMAVELASDSSSSSKSSISASSASQHQQYQQPDAGRRRRLGDAGQPGQCCVAGVKAAGRELQGRAAKRVRTPPAASGKVHRPFEYALNNKLGASG</sequence>
<feature type="compositionally biased region" description="Low complexity" evidence="7">
    <location>
        <begin position="290"/>
        <end position="303"/>
    </location>
</feature>
<comment type="caution">
    <text evidence="9">The sequence shown here is derived from an EMBL/GenBank/DDBJ whole genome shotgun (WGS) entry which is preliminary data.</text>
</comment>
<feature type="region of interest" description="Disordered" evidence="7">
    <location>
        <begin position="244"/>
        <end position="264"/>
    </location>
</feature>
<name>A0A1Y1VVD6_9FUNG</name>
<dbReference type="Gene3D" id="3.30.50.10">
    <property type="entry name" value="Erythroid Transcription Factor GATA-1, subunit A"/>
    <property type="match status" value="2"/>
</dbReference>
<evidence type="ECO:0000259" key="8">
    <source>
        <dbReference type="PROSITE" id="PS50114"/>
    </source>
</evidence>
<evidence type="ECO:0000256" key="7">
    <source>
        <dbReference type="SAM" id="MobiDB-lite"/>
    </source>
</evidence>
<dbReference type="SUPFAM" id="SSF57716">
    <property type="entry name" value="Glucocorticoid receptor-like (DNA-binding domain)"/>
    <property type="match status" value="2"/>
</dbReference>
<evidence type="ECO:0000256" key="5">
    <source>
        <dbReference type="ARBA" id="ARBA00023242"/>
    </source>
</evidence>
<keyword evidence="3 6" id="KW-0863">Zinc-finger</keyword>
<protein>
    <submittedName>
        <fullName evidence="9">Glucocorticoid receptor-like (DNA-binding domain)</fullName>
    </submittedName>
</protein>
<dbReference type="RefSeq" id="XP_040739549.1">
    <property type="nucleotide sequence ID" value="XM_040883180.1"/>
</dbReference>
<dbReference type="PANTHER" id="PTHR10071:SF281">
    <property type="entry name" value="BOX A-BINDING FACTOR-RELATED"/>
    <property type="match status" value="1"/>
</dbReference>
<accession>A0A1Y1VVD6</accession>
<dbReference type="InterPro" id="IPR039355">
    <property type="entry name" value="Transcription_factor_GATA"/>
</dbReference>
<dbReference type="SMART" id="SM00401">
    <property type="entry name" value="ZnF_GATA"/>
    <property type="match status" value="2"/>
</dbReference>